<reference evidence="2" key="1">
    <citation type="journal article" date="2014" name="Proc. Natl. Acad. Sci. U.S.A.">
        <title>Extensive sampling of basidiomycete genomes demonstrates inadequacy of the white-rot/brown-rot paradigm for wood decay fungi.</title>
        <authorList>
            <person name="Riley R."/>
            <person name="Salamov A.A."/>
            <person name="Brown D.W."/>
            <person name="Nagy L.G."/>
            <person name="Floudas D."/>
            <person name="Held B.W."/>
            <person name="Levasseur A."/>
            <person name="Lombard V."/>
            <person name="Morin E."/>
            <person name="Otillar R."/>
            <person name="Lindquist E.A."/>
            <person name="Sun H."/>
            <person name="LaButti K.M."/>
            <person name="Schmutz J."/>
            <person name="Jabbour D."/>
            <person name="Luo H."/>
            <person name="Baker S.E."/>
            <person name="Pisabarro A.G."/>
            <person name="Walton J.D."/>
            <person name="Blanchette R.A."/>
            <person name="Henrissat B."/>
            <person name="Martin F."/>
            <person name="Cullen D."/>
            <person name="Hibbett D.S."/>
            <person name="Grigoriev I.V."/>
        </authorList>
    </citation>
    <scope>NUCLEOTIDE SEQUENCE [LARGE SCALE GENOMIC DNA]</scope>
    <source>
        <strain evidence="2">FD-172 SS1</strain>
    </source>
</reference>
<name>A0A067LZ82_BOTB1</name>
<evidence type="ECO:0008006" key="3">
    <source>
        <dbReference type="Google" id="ProtNLM"/>
    </source>
</evidence>
<dbReference type="STRING" id="930990.A0A067LZ82"/>
<dbReference type="InParanoid" id="A0A067LZ82"/>
<evidence type="ECO:0000313" key="1">
    <source>
        <dbReference type="EMBL" id="KDQ08579.1"/>
    </source>
</evidence>
<dbReference type="HOGENOM" id="CLU_028899_0_0_1"/>
<dbReference type="AlphaFoldDB" id="A0A067LZ82"/>
<keyword evidence="2" id="KW-1185">Reference proteome</keyword>
<organism evidence="1 2">
    <name type="scientific">Botryobasidium botryosum (strain FD-172 SS1)</name>
    <dbReference type="NCBI Taxonomy" id="930990"/>
    <lineage>
        <taxon>Eukaryota</taxon>
        <taxon>Fungi</taxon>
        <taxon>Dikarya</taxon>
        <taxon>Basidiomycota</taxon>
        <taxon>Agaricomycotina</taxon>
        <taxon>Agaricomycetes</taxon>
        <taxon>Cantharellales</taxon>
        <taxon>Botryobasidiaceae</taxon>
        <taxon>Botryobasidium</taxon>
    </lineage>
</organism>
<dbReference type="EMBL" id="KL198089">
    <property type="protein sequence ID" value="KDQ08579.1"/>
    <property type="molecule type" value="Genomic_DNA"/>
</dbReference>
<dbReference type="OrthoDB" id="9451547at2759"/>
<evidence type="ECO:0000313" key="2">
    <source>
        <dbReference type="Proteomes" id="UP000027195"/>
    </source>
</evidence>
<dbReference type="Proteomes" id="UP000027195">
    <property type="component" value="Unassembled WGS sequence"/>
</dbReference>
<proteinExistence type="predicted"/>
<dbReference type="InterPro" id="IPR011333">
    <property type="entry name" value="SKP1/BTB/POZ_sf"/>
</dbReference>
<sequence length="338" mass="37899">MATSSNPITQVSATTISPSHGLHQELLTKFELDLRGTRFQVDRDTIMNLPEAIIICLFPSGLAMSRSLGGGAADGGESEDEEYVYAVDFDPNCFTYILTFFRQSQEAFYGTADAPGLFHAQQPLFDQNTHPLPEYVHNPLLKKQPIILLREELEYFTIPAKGIKAGADENGNADKALVDLKIQCGQILVEKNSIFGPLERNPNRENHVAEQHLIMMLVSSGFKRDDVWGHRSIDPNRCCISSLSLCLLNAGIVHTPSADGGVVVTVDNQQMATSQKLLLFWRKPARKCWWDGQEIELSGPGEELKSVKLWARRVWTLELCLVRFPPFFPFIWSFSNCD</sequence>
<dbReference type="SUPFAM" id="SSF54695">
    <property type="entry name" value="POZ domain"/>
    <property type="match status" value="1"/>
</dbReference>
<protein>
    <recommendedName>
        <fullName evidence="3">Phosphatase activator</fullName>
    </recommendedName>
</protein>
<gene>
    <name evidence="1" type="ORF">BOTBODRAFT_564975</name>
</gene>
<accession>A0A067LZ82</accession>
<dbReference type="Gene3D" id="3.30.710.10">
    <property type="entry name" value="Potassium Channel Kv1.1, Chain A"/>
    <property type="match status" value="1"/>
</dbReference>
<dbReference type="FunCoup" id="A0A067LZ82">
    <property type="interactions" value="135"/>
</dbReference>